<evidence type="ECO:0000256" key="1">
    <source>
        <dbReference type="ARBA" id="ARBA00010062"/>
    </source>
</evidence>
<dbReference type="PANTHER" id="PTHR30483:SF6">
    <property type="entry name" value="PERIPLASMIC BINDING PROTEIN OF ABC TRANSPORTER FOR NATURAL AMINO ACIDS"/>
    <property type="match status" value="1"/>
</dbReference>
<evidence type="ECO:0000256" key="3">
    <source>
        <dbReference type="ARBA" id="ARBA00022970"/>
    </source>
</evidence>
<dbReference type="Gene3D" id="3.40.50.2300">
    <property type="match status" value="2"/>
</dbReference>
<evidence type="ECO:0000256" key="2">
    <source>
        <dbReference type="ARBA" id="ARBA00022729"/>
    </source>
</evidence>
<keyword evidence="2 4" id="KW-0732">Signal</keyword>
<dbReference type="SUPFAM" id="SSF53822">
    <property type="entry name" value="Periplasmic binding protein-like I"/>
    <property type="match status" value="1"/>
</dbReference>
<evidence type="ECO:0000313" key="7">
    <source>
        <dbReference type="Proteomes" id="UP000198418"/>
    </source>
</evidence>
<proteinExistence type="inferred from homology"/>
<keyword evidence="3" id="KW-0813">Transport</keyword>
<dbReference type="PANTHER" id="PTHR30483">
    <property type="entry name" value="LEUCINE-SPECIFIC-BINDING PROTEIN"/>
    <property type="match status" value="1"/>
</dbReference>
<dbReference type="InterPro" id="IPR051010">
    <property type="entry name" value="BCAA_transport"/>
</dbReference>
<organism evidence="6 7">
    <name type="scientific">Rhodoblastus acidophilus</name>
    <name type="common">Rhodopseudomonas acidophila</name>
    <dbReference type="NCBI Taxonomy" id="1074"/>
    <lineage>
        <taxon>Bacteria</taxon>
        <taxon>Pseudomonadati</taxon>
        <taxon>Pseudomonadota</taxon>
        <taxon>Alphaproteobacteria</taxon>
        <taxon>Hyphomicrobiales</taxon>
        <taxon>Rhodoblastaceae</taxon>
        <taxon>Rhodoblastus</taxon>
    </lineage>
</organism>
<dbReference type="CDD" id="cd06339">
    <property type="entry name" value="PBP1_YraM_LppC_lipoprotein-like"/>
    <property type="match status" value="1"/>
</dbReference>
<dbReference type="AlphaFoldDB" id="A0A212SB60"/>
<feature type="signal peptide" evidence="4">
    <location>
        <begin position="1"/>
        <end position="18"/>
    </location>
</feature>
<dbReference type="InterPro" id="IPR028081">
    <property type="entry name" value="Leu-bd"/>
</dbReference>
<dbReference type="RefSeq" id="WP_244593339.1">
    <property type="nucleotide sequence ID" value="NZ_FYDG01000022.1"/>
</dbReference>
<dbReference type="Proteomes" id="UP000198418">
    <property type="component" value="Unassembled WGS sequence"/>
</dbReference>
<gene>
    <name evidence="6" type="ORF">SAMN06265338_12217</name>
</gene>
<feature type="domain" description="Leucine-binding protein" evidence="5">
    <location>
        <begin position="62"/>
        <end position="385"/>
    </location>
</feature>
<keyword evidence="7" id="KW-1185">Reference proteome</keyword>
<dbReference type="Pfam" id="PF13458">
    <property type="entry name" value="Peripla_BP_6"/>
    <property type="match status" value="1"/>
</dbReference>
<feature type="chain" id="PRO_5013324439" evidence="4">
    <location>
        <begin position="19"/>
        <end position="400"/>
    </location>
</feature>
<dbReference type="PROSITE" id="PS51257">
    <property type="entry name" value="PROKAR_LIPOPROTEIN"/>
    <property type="match status" value="1"/>
</dbReference>
<evidence type="ECO:0000259" key="5">
    <source>
        <dbReference type="Pfam" id="PF13458"/>
    </source>
</evidence>
<keyword evidence="3" id="KW-0029">Amino-acid transport</keyword>
<name>A0A212SB60_RHOAC</name>
<evidence type="ECO:0000256" key="4">
    <source>
        <dbReference type="SAM" id="SignalP"/>
    </source>
</evidence>
<reference evidence="7" key="1">
    <citation type="submission" date="2017-06" db="EMBL/GenBank/DDBJ databases">
        <authorList>
            <person name="Varghese N."/>
            <person name="Submissions S."/>
        </authorList>
    </citation>
    <scope>NUCLEOTIDE SEQUENCE [LARGE SCALE GENOMIC DNA]</scope>
    <source>
        <strain evidence="7">DSM 137</strain>
    </source>
</reference>
<dbReference type="InterPro" id="IPR028082">
    <property type="entry name" value="Peripla_BP_I"/>
</dbReference>
<sequence>MRRLKDFLPRIMGCCVLAALYGCSSTGVGPSTRADEPLNAPVTPVQSSSLAGANASAIGSGPVKVGLILPLTQGAGQSAVGQSMRNAAELALSEAGSSDITLLVKDDRSTPEGARESTRAAIGEGAELILGPLFAGDVRAAAEVAHGAGKPVIAYSTDMSVTTKGVYLLSFLVESYVDRIVDYAASRGKKSIAVLAPENDYANVALGALQQAAAKHDMRVAAIERYRPGAAKEAASKIAALRDQIDTLFIPEQASAMADVSRALAANGLDSRAVQILGTGLWNDARVLNLPALQGAWFASPENAGFMGFAQRYRAKFGADPTRVATLAYDSVSLVAALARTQGARRFSEDVLTSATGFNGADGVFRFRPDGGNERGLSVLQVNNGSTVVVSPAPRSLTGA</sequence>
<dbReference type="EMBL" id="FYDG01000022">
    <property type="protein sequence ID" value="SNB82752.1"/>
    <property type="molecule type" value="Genomic_DNA"/>
</dbReference>
<evidence type="ECO:0000313" key="6">
    <source>
        <dbReference type="EMBL" id="SNB82752.1"/>
    </source>
</evidence>
<protein>
    <submittedName>
        <fullName evidence="6">Amino acid/amide ABC transporter substrate-binding protein, HAAT family</fullName>
    </submittedName>
</protein>
<comment type="similarity">
    <text evidence="1">Belongs to the leucine-binding protein family.</text>
</comment>
<dbReference type="GO" id="GO:0006865">
    <property type="term" value="P:amino acid transport"/>
    <property type="evidence" value="ECO:0007669"/>
    <property type="project" value="UniProtKB-KW"/>
</dbReference>
<accession>A0A212SB60</accession>